<dbReference type="Pfam" id="PF24626">
    <property type="entry name" value="SH3_Tf2-1"/>
    <property type="match status" value="1"/>
</dbReference>
<proteinExistence type="predicted"/>
<dbReference type="EMBL" id="BKCJ010055025">
    <property type="protein sequence ID" value="GEW35666.1"/>
    <property type="molecule type" value="Genomic_DNA"/>
</dbReference>
<dbReference type="InterPro" id="IPR056924">
    <property type="entry name" value="SH3_Tf2-1"/>
</dbReference>
<dbReference type="PANTHER" id="PTHR46148:SF59">
    <property type="entry name" value="NUCLEOTIDYLTRANSFERASE, RIBONUCLEASE H"/>
    <property type="match status" value="1"/>
</dbReference>
<feature type="domain" description="Tf2-1-like SH3-like" evidence="1">
    <location>
        <begin position="59"/>
        <end position="106"/>
    </location>
</feature>
<dbReference type="PANTHER" id="PTHR46148">
    <property type="entry name" value="CHROMO DOMAIN-CONTAINING PROTEIN"/>
    <property type="match status" value="1"/>
</dbReference>
<evidence type="ECO:0000259" key="1">
    <source>
        <dbReference type="Pfam" id="PF24626"/>
    </source>
</evidence>
<reference evidence="2" key="1">
    <citation type="journal article" date="2019" name="Sci. Rep.">
        <title>Draft genome of Tanacetum cinerariifolium, the natural source of mosquito coil.</title>
        <authorList>
            <person name="Yamashiro T."/>
            <person name="Shiraishi A."/>
            <person name="Satake H."/>
            <person name="Nakayama K."/>
        </authorList>
    </citation>
    <scope>NUCLEOTIDE SEQUENCE</scope>
</reference>
<name>A0A699GUH9_TANCI</name>
<keyword evidence="2" id="KW-0808">Transferase</keyword>
<protein>
    <submittedName>
        <fullName evidence="2">Putative reverse transcriptase domain-containing protein</fullName>
    </submittedName>
</protein>
<keyword evidence="2" id="KW-0695">RNA-directed DNA polymerase</keyword>
<gene>
    <name evidence="2" type="ORF">Tci_207642</name>
</gene>
<evidence type="ECO:0000313" key="2">
    <source>
        <dbReference type="EMBL" id="GEW35666.1"/>
    </source>
</evidence>
<accession>A0A699GUH9</accession>
<dbReference type="GO" id="GO:0003964">
    <property type="term" value="F:RNA-directed DNA polymerase activity"/>
    <property type="evidence" value="ECO:0007669"/>
    <property type="project" value="UniProtKB-KW"/>
</dbReference>
<organism evidence="2">
    <name type="scientific">Tanacetum cinerariifolium</name>
    <name type="common">Dalmatian daisy</name>
    <name type="synonym">Chrysanthemum cinerariifolium</name>
    <dbReference type="NCBI Taxonomy" id="118510"/>
    <lineage>
        <taxon>Eukaryota</taxon>
        <taxon>Viridiplantae</taxon>
        <taxon>Streptophyta</taxon>
        <taxon>Embryophyta</taxon>
        <taxon>Tracheophyta</taxon>
        <taxon>Spermatophyta</taxon>
        <taxon>Magnoliopsida</taxon>
        <taxon>eudicotyledons</taxon>
        <taxon>Gunneridae</taxon>
        <taxon>Pentapetalae</taxon>
        <taxon>asterids</taxon>
        <taxon>campanulids</taxon>
        <taxon>Asterales</taxon>
        <taxon>Asteraceae</taxon>
        <taxon>Asteroideae</taxon>
        <taxon>Anthemideae</taxon>
        <taxon>Anthemidinae</taxon>
        <taxon>Tanacetum</taxon>
    </lineage>
</organism>
<comment type="caution">
    <text evidence="2">The sequence shown here is derived from an EMBL/GenBank/DDBJ whole genome shotgun (WGS) entry which is preliminary data.</text>
</comment>
<dbReference type="AlphaFoldDB" id="A0A699GUH9"/>
<keyword evidence="2" id="KW-0548">Nucleotidyltransferase</keyword>
<feature type="non-terminal residue" evidence="2">
    <location>
        <position position="1"/>
    </location>
</feature>
<sequence>AFGNMKWNLIECNQQRHYWECEYYVMKWMHHFVTHQQHSFSETVPWNDKKSFTTKELDDIKEKLAPRFVGPFEIVEKVGHVAYRIRLHEELNGVHDTFHVSNLKYCLADQTLQVPLDEIQVDAKFNFVGKPVEILEREFKKLNQSRIAIVKVRWNTKRGPEFTWEREDQMRVKACSDAVAFAYVILRLLLEVALCKCSSTRRPLGAYNLGVATPRALVYDGLMTSGDARLCIWKAFEANTRDLDSIWEETEQDCNSTRRLSKFGTQCVETASQSLVSQSLQETTSRPFLTTFK</sequence>